<evidence type="ECO:0000256" key="4">
    <source>
        <dbReference type="HAMAP-Rule" id="MF_01201"/>
    </source>
</evidence>
<comment type="pathway">
    <text evidence="4">Amino-acid biosynthesis; D-alanine biosynthesis; D-alanine from L-alanine: step 1/1.</text>
</comment>
<comment type="caution">
    <text evidence="6">The sequence shown here is derived from an EMBL/GenBank/DDBJ whole genome shotgun (WGS) entry which is preliminary data.</text>
</comment>
<dbReference type="InterPro" id="IPR011079">
    <property type="entry name" value="Ala_racemase_C"/>
</dbReference>
<feature type="active site" description="Proton acceptor; specific for D-alanine" evidence="4">
    <location>
        <position position="45"/>
    </location>
</feature>
<evidence type="ECO:0000256" key="3">
    <source>
        <dbReference type="ARBA" id="ARBA00023235"/>
    </source>
</evidence>
<dbReference type="SMART" id="SM01005">
    <property type="entry name" value="Ala_racemase_C"/>
    <property type="match status" value="1"/>
</dbReference>
<dbReference type="HAMAP" id="MF_01201">
    <property type="entry name" value="Ala_racemase"/>
    <property type="match status" value="1"/>
</dbReference>
<keyword evidence="7" id="KW-1185">Reference proteome</keyword>
<feature type="binding site" evidence="4">
    <location>
        <position position="139"/>
    </location>
    <ligand>
        <name>substrate</name>
    </ligand>
</feature>
<dbReference type="EC" id="5.1.1.1" evidence="4"/>
<name>A0ABN1URW9_9ACTN</name>
<proteinExistence type="inferred from homology"/>
<protein>
    <recommendedName>
        <fullName evidence="4">Alanine racemase</fullName>
        <ecNumber evidence="4">5.1.1.1</ecNumber>
    </recommendedName>
</protein>
<evidence type="ECO:0000256" key="1">
    <source>
        <dbReference type="ARBA" id="ARBA00001933"/>
    </source>
</evidence>
<feature type="modified residue" description="N6-(pyridoxal phosphate)lysine" evidence="4">
    <location>
        <position position="45"/>
    </location>
</feature>
<sequence length="382" mass="39745">MTILLPQTRGSAGRAPRLDIDLGAVAHNTRLLASRASGELMAVVKADGFGHGALDVARTALAHGATRLGVTSLEEAWALVDADLGVPVLSWLNPVDADFATATARGVEVAVPSLPHLAAVAAAPGRTRIHLHVDAGMARDGAEPASWALLCRTARRAEQRGEVEVVGVMGHLGCAADPADDCNALARTRFVWALEHARAAGLRPRDRHLAATAATLTDPRSHHTMSRVGAGLVGIDPSGTTSLRPAMTLTAPVVSVRRVRAGTPVGYGHAHRTSRATHLALVPLGYADGLPRAAAGCAEVLVHGVRRPVVGLLSMDQLVVDLADRGVDLGETVTVFGPGDQGEPTVAEWAAWAGTIEHDVVTGIGARIARRVRGVPHLRSLS</sequence>
<dbReference type="NCBIfam" id="TIGR00492">
    <property type="entry name" value="alr"/>
    <property type="match status" value="1"/>
</dbReference>
<evidence type="ECO:0000259" key="5">
    <source>
        <dbReference type="SMART" id="SM01005"/>
    </source>
</evidence>
<dbReference type="Gene3D" id="3.20.20.10">
    <property type="entry name" value="Alanine racemase"/>
    <property type="match status" value="1"/>
</dbReference>
<keyword evidence="2 4" id="KW-0663">Pyridoxal phosphate</keyword>
<comment type="function">
    <text evidence="4">Catalyzes the interconversion of L-alanine and D-alanine. May also act on other amino acids.</text>
</comment>
<dbReference type="PANTHER" id="PTHR30511:SF0">
    <property type="entry name" value="ALANINE RACEMASE, CATABOLIC-RELATED"/>
    <property type="match status" value="1"/>
</dbReference>
<dbReference type="CDD" id="cd00430">
    <property type="entry name" value="PLPDE_III_AR"/>
    <property type="match status" value="1"/>
</dbReference>
<feature type="domain" description="Alanine racemase C-terminal" evidence="5">
    <location>
        <begin position="246"/>
        <end position="373"/>
    </location>
</feature>
<dbReference type="InterPro" id="IPR000821">
    <property type="entry name" value="Ala_racemase"/>
</dbReference>
<evidence type="ECO:0000313" key="7">
    <source>
        <dbReference type="Proteomes" id="UP001499979"/>
    </source>
</evidence>
<dbReference type="PRINTS" id="PR00992">
    <property type="entry name" value="ALARACEMASE"/>
</dbReference>
<comment type="similarity">
    <text evidence="4">Belongs to the alanine racemase family.</text>
</comment>
<feature type="active site" description="Proton acceptor; specific for L-alanine" evidence="4">
    <location>
        <position position="267"/>
    </location>
</feature>
<dbReference type="InterPro" id="IPR029066">
    <property type="entry name" value="PLP-binding_barrel"/>
</dbReference>
<dbReference type="Proteomes" id="UP001499979">
    <property type="component" value="Unassembled WGS sequence"/>
</dbReference>
<dbReference type="PANTHER" id="PTHR30511">
    <property type="entry name" value="ALANINE RACEMASE"/>
    <property type="match status" value="1"/>
</dbReference>
<dbReference type="SUPFAM" id="SSF50621">
    <property type="entry name" value="Alanine racemase C-terminal domain-like"/>
    <property type="match status" value="1"/>
</dbReference>
<keyword evidence="3 4" id="KW-0413">Isomerase</keyword>
<feature type="binding site" evidence="4">
    <location>
        <position position="315"/>
    </location>
    <ligand>
        <name>substrate</name>
    </ligand>
</feature>
<comment type="cofactor">
    <cofactor evidence="1 4">
        <name>pyridoxal 5'-phosphate</name>
        <dbReference type="ChEBI" id="CHEBI:597326"/>
    </cofactor>
</comment>
<dbReference type="InterPro" id="IPR001608">
    <property type="entry name" value="Ala_racemase_N"/>
</dbReference>
<evidence type="ECO:0000313" key="6">
    <source>
        <dbReference type="EMBL" id="GAA1161408.1"/>
    </source>
</evidence>
<reference evidence="6 7" key="1">
    <citation type="journal article" date="2019" name="Int. J. Syst. Evol. Microbiol.">
        <title>The Global Catalogue of Microorganisms (GCM) 10K type strain sequencing project: providing services to taxonomists for standard genome sequencing and annotation.</title>
        <authorList>
            <consortium name="The Broad Institute Genomics Platform"/>
            <consortium name="The Broad Institute Genome Sequencing Center for Infectious Disease"/>
            <person name="Wu L."/>
            <person name="Ma J."/>
        </authorList>
    </citation>
    <scope>NUCLEOTIDE SEQUENCE [LARGE SCALE GENOMIC DNA]</scope>
    <source>
        <strain evidence="6 7">JCM 11813</strain>
    </source>
</reference>
<gene>
    <name evidence="6" type="primary">alr_1</name>
    <name evidence="6" type="ORF">GCM10009606_44200</name>
</gene>
<dbReference type="Gene3D" id="2.40.37.10">
    <property type="entry name" value="Lyase, Ornithine Decarboxylase, Chain A, domain 1"/>
    <property type="match status" value="1"/>
</dbReference>
<dbReference type="EMBL" id="BAAAJE010000029">
    <property type="protein sequence ID" value="GAA1161408.1"/>
    <property type="molecule type" value="Genomic_DNA"/>
</dbReference>
<evidence type="ECO:0000256" key="2">
    <source>
        <dbReference type="ARBA" id="ARBA00022898"/>
    </source>
</evidence>
<comment type="catalytic activity">
    <reaction evidence="4">
        <text>L-alanine = D-alanine</text>
        <dbReference type="Rhea" id="RHEA:20249"/>
        <dbReference type="ChEBI" id="CHEBI:57416"/>
        <dbReference type="ChEBI" id="CHEBI:57972"/>
        <dbReference type="EC" id="5.1.1.1"/>
    </reaction>
</comment>
<dbReference type="Pfam" id="PF00842">
    <property type="entry name" value="Ala_racemase_C"/>
    <property type="match status" value="1"/>
</dbReference>
<dbReference type="RefSeq" id="WP_343910306.1">
    <property type="nucleotide sequence ID" value="NZ_BAAAJE010000029.1"/>
</dbReference>
<dbReference type="Pfam" id="PF01168">
    <property type="entry name" value="Ala_racemase_N"/>
    <property type="match status" value="1"/>
</dbReference>
<dbReference type="InterPro" id="IPR009006">
    <property type="entry name" value="Ala_racemase/Decarboxylase_C"/>
</dbReference>
<accession>A0ABN1URW9</accession>
<organism evidence="6 7">
    <name type="scientific">Nocardioides aquiterrae</name>
    <dbReference type="NCBI Taxonomy" id="203799"/>
    <lineage>
        <taxon>Bacteria</taxon>
        <taxon>Bacillati</taxon>
        <taxon>Actinomycetota</taxon>
        <taxon>Actinomycetes</taxon>
        <taxon>Propionibacteriales</taxon>
        <taxon>Nocardioidaceae</taxon>
        <taxon>Nocardioides</taxon>
    </lineage>
</organism>
<dbReference type="SUPFAM" id="SSF51419">
    <property type="entry name" value="PLP-binding barrel"/>
    <property type="match status" value="1"/>
</dbReference>